<reference evidence="8 9" key="1">
    <citation type="journal article" date="2019" name="Int. J. Syst. Evol. Microbiol.">
        <title>The Global Catalogue of Microorganisms (GCM) 10K type strain sequencing project: providing services to taxonomists for standard genome sequencing and annotation.</title>
        <authorList>
            <consortium name="The Broad Institute Genomics Platform"/>
            <consortium name="The Broad Institute Genome Sequencing Center for Infectious Disease"/>
            <person name="Wu L."/>
            <person name="Ma J."/>
        </authorList>
    </citation>
    <scope>NUCLEOTIDE SEQUENCE [LARGE SCALE GENOMIC DNA]</scope>
    <source>
        <strain evidence="8 9">DSM 29988</strain>
    </source>
</reference>
<feature type="transmembrane region" description="Helical" evidence="7">
    <location>
        <begin position="201"/>
        <end position="219"/>
    </location>
</feature>
<dbReference type="GO" id="GO:0005886">
    <property type="term" value="C:plasma membrane"/>
    <property type="evidence" value="ECO:0007669"/>
    <property type="project" value="UniProtKB-SubCell"/>
</dbReference>
<dbReference type="EMBL" id="JBHTAA010000005">
    <property type="protein sequence ID" value="MFC7204050.1"/>
    <property type="molecule type" value="Genomic_DNA"/>
</dbReference>
<evidence type="ECO:0000256" key="1">
    <source>
        <dbReference type="ARBA" id="ARBA00004651"/>
    </source>
</evidence>
<dbReference type="Pfam" id="PF01899">
    <property type="entry name" value="MNHE"/>
    <property type="match status" value="1"/>
</dbReference>
<protein>
    <submittedName>
        <fullName evidence="8">Monovalent cation/H+ antiporter subunit E</fullName>
    </submittedName>
</protein>
<keyword evidence="9" id="KW-1185">Reference proteome</keyword>
<feature type="transmembrane region" description="Helical" evidence="7">
    <location>
        <begin position="239"/>
        <end position="262"/>
    </location>
</feature>
<organism evidence="8 9">
    <name type="scientific">Haloferax namakaokahaiae</name>
    <dbReference type="NCBI Taxonomy" id="1748331"/>
    <lineage>
        <taxon>Archaea</taxon>
        <taxon>Methanobacteriati</taxon>
        <taxon>Methanobacteriota</taxon>
        <taxon>Stenosarchaea group</taxon>
        <taxon>Halobacteria</taxon>
        <taxon>Halobacteriales</taxon>
        <taxon>Haloferacaceae</taxon>
        <taxon>Haloferax</taxon>
    </lineage>
</organism>
<dbReference type="NCBIfam" id="NF009295">
    <property type="entry name" value="PRK12652.1"/>
    <property type="match status" value="1"/>
</dbReference>
<dbReference type="PANTHER" id="PTHR34584">
    <property type="entry name" value="NA(+)/H(+) ANTIPORTER SUBUNIT E1"/>
    <property type="match status" value="1"/>
</dbReference>
<keyword evidence="5 7" id="KW-0472">Membrane</keyword>
<evidence type="ECO:0000256" key="5">
    <source>
        <dbReference type="ARBA" id="ARBA00023136"/>
    </source>
</evidence>
<keyword evidence="2" id="KW-1003">Cell membrane</keyword>
<dbReference type="PANTHER" id="PTHR34584:SF1">
    <property type="entry name" value="NA(+)_H(+) ANTIPORTER SUBUNIT E1"/>
    <property type="match status" value="1"/>
</dbReference>
<comment type="caution">
    <text evidence="8">The sequence shown here is derived from an EMBL/GenBank/DDBJ whole genome shotgun (WGS) entry which is preliminary data.</text>
</comment>
<name>A0ABD5ZFN0_9EURY</name>
<proteinExistence type="predicted"/>
<evidence type="ECO:0000256" key="3">
    <source>
        <dbReference type="ARBA" id="ARBA00022692"/>
    </source>
</evidence>
<accession>A0ABD5ZFN0</accession>
<keyword evidence="3 7" id="KW-0812">Transmembrane</keyword>
<dbReference type="AlphaFoldDB" id="A0ABD5ZFN0"/>
<evidence type="ECO:0000256" key="6">
    <source>
        <dbReference type="SAM" id="MobiDB-lite"/>
    </source>
</evidence>
<evidence type="ECO:0000256" key="4">
    <source>
        <dbReference type="ARBA" id="ARBA00022989"/>
    </source>
</evidence>
<sequence>MPEPSARILVPVGDSSTFRNTVAYAVREARRVADETGQEPTVHFVYPVRWQLVDETERSAADEVAAILDKARVWATEDLDYDDDGDLSDEDITVSIETAVVGEDRYLFSPGDFAEVLLEYARDRDLDRIIVDPEYQPGGSAPMLQPMEAELSKSGRAVEEAPVERVVERSRLPSRANVSKAVVMFGASFGFYLLLSGVVSTFNIVTGAISAGIVTAIFARISFVNSPTPRRFVMRAGRFLIYVPYLLYEIVKANFEVAYIILHPKLPIDPKMQRFRAAIWGDLSVTTLANSITLTPGTLTVDVDRDSLIIHSLTGSSRDGLSDGALERAVRFVFYGRAAARIPTPAERDAVRDGSAPPRPTEDAE</sequence>
<dbReference type="Proteomes" id="UP001596481">
    <property type="component" value="Unassembled WGS sequence"/>
</dbReference>
<evidence type="ECO:0000313" key="9">
    <source>
        <dbReference type="Proteomes" id="UP001596481"/>
    </source>
</evidence>
<feature type="transmembrane region" description="Helical" evidence="7">
    <location>
        <begin position="178"/>
        <end position="195"/>
    </location>
</feature>
<gene>
    <name evidence="8" type="ORF">ACFQJC_11030</name>
</gene>
<dbReference type="InterPro" id="IPR014729">
    <property type="entry name" value="Rossmann-like_a/b/a_fold"/>
</dbReference>
<evidence type="ECO:0000256" key="7">
    <source>
        <dbReference type="SAM" id="Phobius"/>
    </source>
</evidence>
<evidence type="ECO:0000313" key="8">
    <source>
        <dbReference type="EMBL" id="MFC7204050.1"/>
    </source>
</evidence>
<keyword evidence="4 7" id="KW-1133">Transmembrane helix</keyword>
<feature type="region of interest" description="Disordered" evidence="6">
    <location>
        <begin position="345"/>
        <end position="365"/>
    </location>
</feature>
<comment type="subcellular location">
    <subcellularLocation>
        <location evidence="1">Cell membrane</location>
        <topology evidence="1">Multi-pass membrane protein</topology>
    </subcellularLocation>
</comment>
<dbReference type="RefSeq" id="WP_390223429.1">
    <property type="nucleotide sequence ID" value="NZ_JBHTAA010000005.1"/>
</dbReference>
<evidence type="ECO:0000256" key="2">
    <source>
        <dbReference type="ARBA" id="ARBA00022475"/>
    </source>
</evidence>
<dbReference type="Gene3D" id="3.40.50.620">
    <property type="entry name" value="HUPs"/>
    <property type="match status" value="1"/>
</dbReference>
<dbReference type="InterPro" id="IPR002758">
    <property type="entry name" value="Cation_antiport_E"/>
</dbReference>